<dbReference type="InterPro" id="IPR019819">
    <property type="entry name" value="Carboxylesterase_B_CS"/>
</dbReference>
<dbReference type="InterPro" id="IPR019826">
    <property type="entry name" value="Carboxylesterase_B_AS"/>
</dbReference>
<evidence type="ECO:0000256" key="3">
    <source>
        <dbReference type="RuleBase" id="RU361235"/>
    </source>
</evidence>
<sequence length="540" mass="56929">MKLPLVLRHPLHRGAAVAATMLLACTALPANAAAPTVSVAAGAITGNSATVDGVALHEFHGIPYAAPPVGALRWKPPQPVASWSGVRKAQRFGPRCMQRPIFSDMVFRSDGVSEDCLYLNVWTPAQANGKKLPVLVYFYGGGYVAGDASEPRYDGASMAAQGIVTVTVNYRLGVFGFLALPALAAESPQHAAGNYGLLDQNAALHWVQQNIARFGGDPAKITIGGESAGSMSVSALMASPLSKRVIAGAIGESGALIAPLAPLSLAVAQQRGEKFMAQVGADSLAALRAMSADALLQATAHKSTPRFAPDIDGYFLTEPPAATFARGAQAAVPLLLGSNSQEGSHVGLLDGKAPTPANYRAALDRLFGAQAQRALALYPGNDEEAVKRSGTALAGDMFIAHSTWRWMDMHRHTGNAAVYFYYYDQPRPAKRQPAAGETADAGAVHSAEIEYALGNLDGNPVYAWTTDDRETSRMLQGYFAQFIKHGNPNGEGMPAWPATTESAGGLLRQTIDAHPRSVVDNGAARQAFLQQFYARQPGAL</sequence>
<dbReference type="SUPFAM" id="SSF53474">
    <property type="entry name" value="alpha/beta-Hydrolases"/>
    <property type="match status" value="1"/>
</dbReference>
<comment type="caution">
    <text evidence="5">The sequence shown here is derived from an EMBL/GenBank/DDBJ whole genome shotgun (WGS) entry which is preliminary data.</text>
</comment>
<proteinExistence type="inferred from homology"/>
<keyword evidence="3" id="KW-0732">Signal</keyword>
<dbReference type="Gene3D" id="3.40.50.1820">
    <property type="entry name" value="alpha/beta hydrolase"/>
    <property type="match status" value="1"/>
</dbReference>
<feature type="chain" id="PRO_5045004072" description="Carboxylic ester hydrolase" evidence="3">
    <location>
        <begin position="33"/>
        <end position="540"/>
    </location>
</feature>
<evidence type="ECO:0000313" key="5">
    <source>
        <dbReference type="EMBL" id="MFC5441512.1"/>
    </source>
</evidence>
<gene>
    <name evidence="5" type="ORF">ACFPK0_15975</name>
</gene>
<dbReference type="InterPro" id="IPR029058">
    <property type="entry name" value="AB_hydrolase_fold"/>
</dbReference>
<keyword evidence="2 3" id="KW-0378">Hydrolase</keyword>
<dbReference type="Pfam" id="PF00135">
    <property type="entry name" value="COesterase"/>
    <property type="match status" value="1"/>
</dbReference>
<name>A0ABW0JZR8_9GAMM</name>
<dbReference type="PANTHER" id="PTHR43918:SF4">
    <property type="entry name" value="CARBOXYLIC ESTER HYDROLASE"/>
    <property type="match status" value="1"/>
</dbReference>
<dbReference type="Proteomes" id="UP001596018">
    <property type="component" value="Unassembled WGS sequence"/>
</dbReference>
<reference evidence="6" key="1">
    <citation type="journal article" date="2019" name="Int. J. Syst. Evol. Microbiol.">
        <title>The Global Catalogue of Microorganisms (GCM) 10K type strain sequencing project: providing services to taxonomists for standard genome sequencing and annotation.</title>
        <authorList>
            <consortium name="The Broad Institute Genomics Platform"/>
            <consortium name="The Broad Institute Genome Sequencing Center for Infectious Disease"/>
            <person name="Wu L."/>
            <person name="Ma J."/>
        </authorList>
    </citation>
    <scope>NUCLEOTIDE SEQUENCE [LARGE SCALE GENOMIC DNA]</scope>
    <source>
        <strain evidence="6">KACC 12822</strain>
    </source>
</reference>
<accession>A0ABW0JZR8</accession>
<evidence type="ECO:0000313" key="6">
    <source>
        <dbReference type="Proteomes" id="UP001596018"/>
    </source>
</evidence>
<dbReference type="PANTHER" id="PTHR43918">
    <property type="entry name" value="ACETYLCHOLINESTERASE"/>
    <property type="match status" value="1"/>
</dbReference>
<evidence type="ECO:0000256" key="2">
    <source>
        <dbReference type="ARBA" id="ARBA00022801"/>
    </source>
</evidence>
<dbReference type="InterPro" id="IPR002018">
    <property type="entry name" value="CarbesteraseB"/>
</dbReference>
<dbReference type="EMBL" id="JBHSMM010000006">
    <property type="protein sequence ID" value="MFC5441512.1"/>
    <property type="molecule type" value="Genomic_DNA"/>
</dbReference>
<feature type="signal peptide" evidence="3">
    <location>
        <begin position="1"/>
        <end position="32"/>
    </location>
</feature>
<protein>
    <recommendedName>
        <fullName evidence="3">Carboxylic ester hydrolase</fullName>
        <ecNumber evidence="3">3.1.1.-</ecNumber>
    </recommendedName>
</protein>
<comment type="similarity">
    <text evidence="1 3">Belongs to the type-B carboxylesterase/lipase family.</text>
</comment>
<evidence type="ECO:0000259" key="4">
    <source>
        <dbReference type="Pfam" id="PF00135"/>
    </source>
</evidence>
<evidence type="ECO:0000256" key="1">
    <source>
        <dbReference type="ARBA" id="ARBA00005964"/>
    </source>
</evidence>
<feature type="domain" description="Carboxylesterase type B" evidence="4">
    <location>
        <begin position="34"/>
        <end position="510"/>
    </location>
</feature>
<dbReference type="PROSITE" id="PS00941">
    <property type="entry name" value="CARBOXYLESTERASE_B_2"/>
    <property type="match status" value="1"/>
</dbReference>
<dbReference type="PROSITE" id="PS00122">
    <property type="entry name" value="CARBOXYLESTERASE_B_1"/>
    <property type="match status" value="1"/>
</dbReference>
<organism evidence="5 6">
    <name type="scientific">Rhodanobacter ginsenosidimutans</name>
    <dbReference type="NCBI Taxonomy" id="490571"/>
    <lineage>
        <taxon>Bacteria</taxon>
        <taxon>Pseudomonadati</taxon>
        <taxon>Pseudomonadota</taxon>
        <taxon>Gammaproteobacteria</taxon>
        <taxon>Lysobacterales</taxon>
        <taxon>Rhodanobacteraceae</taxon>
        <taxon>Rhodanobacter</taxon>
    </lineage>
</organism>
<dbReference type="PROSITE" id="PS51257">
    <property type="entry name" value="PROKAR_LIPOPROTEIN"/>
    <property type="match status" value="1"/>
</dbReference>
<dbReference type="EC" id="3.1.1.-" evidence="3"/>
<keyword evidence="6" id="KW-1185">Reference proteome</keyword>
<dbReference type="InterPro" id="IPR050654">
    <property type="entry name" value="AChE-related_enzymes"/>
</dbReference>
<dbReference type="RefSeq" id="WP_377342115.1">
    <property type="nucleotide sequence ID" value="NZ_JALBWS010000009.1"/>
</dbReference>